<feature type="transmembrane region" description="Helical" evidence="8">
    <location>
        <begin position="35"/>
        <end position="53"/>
    </location>
</feature>
<dbReference type="Proteomes" id="UP000502502">
    <property type="component" value="Chromosome"/>
</dbReference>
<evidence type="ECO:0000313" key="11">
    <source>
        <dbReference type="Proteomes" id="UP000502502"/>
    </source>
</evidence>
<evidence type="ECO:0000313" key="10">
    <source>
        <dbReference type="EMBL" id="QIL03092.1"/>
    </source>
</evidence>
<keyword evidence="5 8" id="KW-1133">Transmembrane helix</keyword>
<gene>
    <name evidence="10" type="ORF">G7078_10095</name>
</gene>
<dbReference type="EMBL" id="CP049871">
    <property type="protein sequence ID" value="QIL03092.1"/>
    <property type="molecule type" value="Genomic_DNA"/>
</dbReference>
<protein>
    <submittedName>
        <fullName evidence="10">Tetratricopeptide repeat protein</fullName>
    </submittedName>
</protein>
<dbReference type="GO" id="GO:0044877">
    <property type="term" value="F:protein-containing complex binding"/>
    <property type="evidence" value="ECO:0007669"/>
    <property type="project" value="InterPro"/>
</dbReference>
<evidence type="ECO:0000256" key="4">
    <source>
        <dbReference type="ARBA" id="ARBA00022692"/>
    </source>
</evidence>
<organism evidence="10 11">
    <name type="scientific">Sphingomonas sinipercae</name>
    <dbReference type="NCBI Taxonomy" id="2714944"/>
    <lineage>
        <taxon>Bacteria</taxon>
        <taxon>Pseudomonadati</taxon>
        <taxon>Pseudomonadota</taxon>
        <taxon>Alphaproteobacteria</taxon>
        <taxon>Sphingomonadales</taxon>
        <taxon>Sphingomonadaceae</taxon>
        <taxon>Sphingomonas</taxon>
    </lineage>
</organism>
<dbReference type="RefSeq" id="WP_166095659.1">
    <property type="nucleotide sequence ID" value="NZ_CP049871.1"/>
</dbReference>
<evidence type="ECO:0000256" key="8">
    <source>
        <dbReference type="SAM" id="Phobius"/>
    </source>
</evidence>
<evidence type="ECO:0000256" key="6">
    <source>
        <dbReference type="ARBA" id="ARBA00023136"/>
    </source>
</evidence>
<proteinExistence type="predicted"/>
<dbReference type="Pfam" id="PF09976">
    <property type="entry name" value="TPR_21"/>
    <property type="match status" value="1"/>
</dbReference>
<accession>A0A6G7ZQ97</accession>
<dbReference type="InterPro" id="IPR026039">
    <property type="entry name" value="YfgM"/>
</dbReference>
<dbReference type="PANTHER" id="PTHR38035">
    <property type="entry name" value="UPF0070 PROTEIN YFGM"/>
    <property type="match status" value="1"/>
</dbReference>
<comment type="subcellular location">
    <subcellularLocation>
        <location evidence="2">Cell membrane</location>
    </subcellularLocation>
    <subcellularLocation>
        <location evidence="1">Membrane</location>
        <topology evidence="1">Single-pass membrane protein</topology>
    </subcellularLocation>
</comment>
<feature type="domain" description="Ancillary SecYEG translocon subunit/Cell division coordinator CpoB TPR" evidence="9">
    <location>
        <begin position="27"/>
        <end position="197"/>
    </location>
</feature>
<reference evidence="10 11" key="1">
    <citation type="submission" date="2020-03" db="EMBL/GenBank/DDBJ databases">
        <title>Sphingomonas sp. nov., isolated from fish.</title>
        <authorList>
            <person name="Hyun D.-W."/>
            <person name="Bae J.-W."/>
        </authorList>
    </citation>
    <scope>NUCLEOTIDE SEQUENCE [LARGE SCALE GENOMIC DNA]</scope>
    <source>
        <strain evidence="10 11">HDW15C</strain>
    </source>
</reference>
<name>A0A6G7ZQ97_9SPHN</name>
<evidence type="ECO:0000256" key="2">
    <source>
        <dbReference type="ARBA" id="ARBA00004236"/>
    </source>
</evidence>
<sequence>MVQTPDAPNEAFLREVDENLRRDQARDFAQRYGKWLIAAAVLLLAVTGGYLYWQEHKQKQTEAQSEELAAIYTDIGAGKAVPAKARLQALEDSHSDVIRALTLLTEAAIALEGNDRATALAKYRAVTDADVPQPYRDLALVRATAIEFDTIKPEEVVARLEPLSKPGEPWFASAGEMTALAYLKQGRKAQAGKLFAAIVGDSQAPASARSRASQIAGTLGVDASAALAAAN</sequence>
<dbReference type="AlphaFoldDB" id="A0A6G7ZQ97"/>
<evidence type="ECO:0000256" key="1">
    <source>
        <dbReference type="ARBA" id="ARBA00004167"/>
    </source>
</evidence>
<dbReference type="PANTHER" id="PTHR38035:SF1">
    <property type="entry name" value="ANCILLARY SECYEG TRANSLOCON SUBUNIT"/>
    <property type="match status" value="1"/>
</dbReference>
<evidence type="ECO:0000259" key="9">
    <source>
        <dbReference type="Pfam" id="PF09976"/>
    </source>
</evidence>
<keyword evidence="11" id="KW-1185">Reference proteome</keyword>
<evidence type="ECO:0000256" key="7">
    <source>
        <dbReference type="ARBA" id="ARBA00023186"/>
    </source>
</evidence>
<keyword evidence="4 8" id="KW-0812">Transmembrane</keyword>
<dbReference type="InterPro" id="IPR018704">
    <property type="entry name" value="SecYEG/CpoB_TPR"/>
</dbReference>
<keyword evidence="3" id="KW-1003">Cell membrane</keyword>
<keyword evidence="6 8" id="KW-0472">Membrane</keyword>
<keyword evidence="7" id="KW-0143">Chaperone</keyword>
<evidence type="ECO:0000256" key="3">
    <source>
        <dbReference type="ARBA" id="ARBA00022475"/>
    </source>
</evidence>
<evidence type="ECO:0000256" key="5">
    <source>
        <dbReference type="ARBA" id="ARBA00022989"/>
    </source>
</evidence>
<dbReference type="KEGG" id="ssin:G7078_10095"/>
<dbReference type="GO" id="GO:0005886">
    <property type="term" value="C:plasma membrane"/>
    <property type="evidence" value="ECO:0007669"/>
    <property type="project" value="UniProtKB-SubCell"/>
</dbReference>